<reference evidence="2" key="1">
    <citation type="journal article" date="2019" name="Database">
        <title>The radish genome database (RadishGD): an integrated information resource for radish genomics.</title>
        <authorList>
            <person name="Yu H.J."/>
            <person name="Baek S."/>
            <person name="Lee Y.J."/>
            <person name="Cho A."/>
            <person name="Mun J.H."/>
        </authorList>
    </citation>
    <scope>NUCLEOTIDE SEQUENCE [LARGE SCALE GENOMIC DNA]</scope>
    <source>
        <strain evidence="2">cv. WK10039</strain>
    </source>
</reference>
<protein>
    <submittedName>
        <fullName evidence="3">Protein trichome birefringence-like 35</fullName>
    </submittedName>
</protein>
<reference evidence="3" key="2">
    <citation type="submission" date="2025-08" db="UniProtKB">
        <authorList>
            <consortium name="RefSeq"/>
        </authorList>
    </citation>
    <scope>IDENTIFICATION</scope>
    <source>
        <tissue evidence="3">Leaf</tissue>
    </source>
</reference>
<organism evidence="2 3">
    <name type="scientific">Raphanus sativus</name>
    <name type="common">Radish</name>
    <name type="synonym">Raphanus raphanistrum var. sativus</name>
    <dbReference type="NCBI Taxonomy" id="3726"/>
    <lineage>
        <taxon>Eukaryota</taxon>
        <taxon>Viridiplantae</taxon>
        <taxon>Streptophyta</taxon>
        <taxon>Embryophyta</taxon>
        <taxon>Tracheophyta</taxon>
        <taxon>Spermatophyta</taxon>
        <taxon>Magnoliopsida</taxon>
        <taxon>eudicotyledons</taxon>
        <taxon>Gunneridae</taxon>
        <taxon>Pentapetalae</taxon>
        <taxon>rosids</taxon>
        <taxon>malvids</taxon>
        <taxon>Brassicales</taxon>
        <taxon>Brassicaceae</taxon>
        <taxon>Brassiceae</taxon>
        <taxon>Raphanus</taxon>
    </lineage>
</organism>
<feature type="transmembrane region" description="Helical" evidence="1">
    <location>
        <begin position="12"/>
        <end position="31"/>
    </location>
</feature>
<gene>
    <name evidence="3" type="primary">LOC130500004</name>
</gene>
<dbReference type="Proteomes" id="UP000504610">
    <property type="component" value="Chromosome 9"/>
</dbReference>
<keyword evidence="1" id="KW-0472">Membrane</keyword>
<keyword evidence="2" id="KW-1185">Reference proteome</keyword>
<name>A0A9W3CGI4_RAPSA</name>
<keyword evidence="1" id="KW-1133">Transmembrane helix</keyword>
<dbReference type="GeneID" id="130500004"/>
<proteinExistence type="predicted"/>
<dbReference type="OrthoDB" id="2016263at2759"/>
<keyword evidence="1" id="KW-0812">Transmembrane</keyword>
<evidence type="ECO:0000313" key="2">
    <source>
        <dbReference type="Proteomes" id="UP000504610"/>
    </source>
</evidence>
<dbReference type="RefSeq" id="XP_056850673.1">
    <property type="nucleotide sequence ID" value="XM_056994693.1"/>
</dbReference>
<dbReference type="AlphaFoldDB" id="A0A9W3CGI4"/>
<dbReference type="KEGG" id="rsz:130500004"/>
<evidence type="ECO:0000313" key="3">
    <source>
        <dbReference type="RefSeq" id="XP_056850673.1"/>
    </source>
</evidence>
<evidence type="ECO:0000256" key="1">
    <source>
        <dbReference type="SAM" id="Phobius"/>
    </source>
</evidence>
<sequence length="134" mass="15225">MSQRWSTKQNRLPVAGLLFMLALAVTIMVLYNQRSIHHTNREQDLRETSFFTSFVHPNLPPRSNLEVLDRFSRCNSTSEYSGKKIGWVDHHASGGGSDFVGTAAAKEEENICDVFSGKWVFDNSSSYHYKKTHA</sequence>
<accession>A0A9W3CGI4</accession>